<sequence>MNKKIAMAVIGAAMGLGTSLAVSASNFANYTNGCNWKSFGTLENYCGYQAYVCQWGGTPGYNCRTIKAQCMRDCA</sequence>
<organism evidence="2 3">
    <name type="scientific">Pseudoalteromonas luteoviolacea H33</name>
    <dbReference type="NCBI Taxonomy" id="1365251"/>
    <lineage>
        <taxon>Bacteria</taxon>
        <taxon>Pseudomonadati</taxon>
        <taxon>Pseudomonadota</taxon>
        <taxon>Gammaproteobacteria</taxon>
        <taxon>Alteromonadales</taxon>
        <taxon>Pseudoalteromonadaceae</taxon>
        <taxon>Pseudoalteromonas</taxon>
    </lineage>
</organism>
<dbReference type="AlphaFoldDB" id="A0A167DWT2"/>
<name>A0A167DWT2_9GAMM</name>
<accession>A0A167DWT2</accession>
<dbReference type="OrthoDB" id="6293953at2"/>
<dbReference type="PATRIC" id="fig|1365251.3.peg.3219"/>
<keyword evidence="1" id="KW-0732">Signal</keyword>
<dbReference type="EMBL" id="AUXZ01000081">
    <property type="protein sequence ID" value="KZN49480.1"/>
    <property type="molecule type" value="Genomic_DNA"/>
</dbReference>
<comment type="caution">
    <text evidence="2">The sequence shown here is derived from an EMBL/GenBank/DDBJ whole genome shotgun (WGS) entry which is preliminary data.</text>
</comment>
<evidence type="ECO:0000313" key="3">
    <source>
        <dbReference type="Proteomes" id="UP000076503"/>
    </source>
</evidence>
<feature type="signal peptide" evidence="1">
    <location>
        <begin position="1"/>
        <end position="24"/>
    </location>
</feature>
<feature type="chain" id="PRO_5007885525" evidence="1">
    <location>
        <begin position="25"/>
        <end position="75"/>
    </location>
</feature>
<gene>
    <name evidence="2" type="ORF">N476_19540</name>
</gene>
<reference evidence="2 3" key="1">
    <citation type="submission" date="2013-07" db="EMBL/GenBank/DDBJ databases">
        <title>Comparative Genomic and Metabolomic Analysis of Twelve Strains of Pseudoalteromonas luteoviolacea.</title>
        <authorList>
            <person name="Vynne N.G."/>
            <person name="Mansson M."/>
            <person name="Gram L."/>
        </authorList>
    </citation>
    <scope>NUCLEOTIDE SEQUENCE [LARGE SCALE GENOMIC DNA]</scope>
    <source>
        <strain evidence="2 3">H33</strain>
    </source>
</reference>
<evidence type="ECO:0000313" key="2">
    <source>
        <dbReference type="EMBL" id="KZN49480.1"/>
    </source>
</evidence>
<protein>
    <submittedName>
        <fullName evidence="2">Uncharacterized protein</fullName>
    </submittedName>
</protein>
<dbReference type="RefSeq" id="WP_063362566.1">
    <property type="nucleotide sequence ID" value="NZ_AUXZ01000081.1"/>
</dbReference>
<dbReference type="Proteomes" id="UP000076503">
    <property type="component" value="Unassembled WGS sequence"/>
</dbReference>
<proteinExistence type="predicted"/>
<evidence type="ECO:0000256" key="1">
    <source>
        <dbReference type="SAM" id="SignalP"/>
    </source>
</evidence>